<dbReference type="SMART" id="SM00849">
    <property type="entry name" value="Lactamase_B"/>
    <property type="match status" value="1"/>
</dbReference>
<dbReference type="STRING" id="1798647.A2855_02390"/>
<feature type="domain" description="Metallo-beta-lactamase" evidence="1">
    <location>
        <begin position="43"/>
        <end position="239"/>
    </location>
</feature>
<dbReference type="InterPro" id="IPR035681">
    <property type="entry name" value="ComA-like_MBL"/>
</dbReference>
<evidence type="ECO:0000313" key="3">
    <source>
        <dbReference type="Proteomes" id="UP000179059"/>
    </source>
</evidence>
<dbReference type="AlphaFoldDB" id="A0A1G2C9D3"/>
<protein>
    <recommendedName>
        <fullName evidence="1">Metallo-beta-lactamase domain-containing protein</fullName>
    </recommendedName>
</protein>
<dbReference type="SUPFAM" id="SSF56281">
    <property type="entry name" value="Metallo-hydrolase/oxidoreductase"/>
    <property type="match status" value="1"/>
</dbReference>
<dbReference type="EMBL" id="MHKX01000019">
    <property type="protein sequence ID" value="OGY97982.1"/>
    <property type="molecule type" value="Genomic_DNA"/>
</dbReference>
<reference evidence="2 3" key="1">
    <citation type="journal article" date="2016" name="Nat. Commun.">
        <title>Thousands of microbial genomes shed light on interconnected biogeochemical processes in an aquifer system.</title>
        <authorList>
            <person name="Anantharaman K."/>
            <person name="Brown C.T."/>
            <person name="Hug L.A."/>
            <person name="Sharon I."/>
            <person name="Castelle C.J."/>
            <person name="Probst A.J."/>
            <person name="Thomas B.C."/>
            <person name="Singh A."/>
            <person name="Wilkins M.J."/>
            <person name="Karaoz U."/>
            <person name="Brodie E.L."/>
            <person name="Williams K.H."/>
            <person name="Hubbard S.S."/>
            <person name="Banfield J.F."/>
        </authorList>
    </citation>
    <scope>NUCLEOTIDE SEQUENCE [LARGE SCALE GENOMIC DNA]</scope>
</reference>
<dbReference type="Pfam" id="PF00753">
    <property type="entry name" value="Lactamase_B"/>
    <property type="match status" value="1"/>
</dbReference>
<evidence type="ECO:0000313" key="2">
    <source>
        <dbReference type="EMBL" id="OGY97982.1"/>
    </source>
</evidence>
<dbReference type="Gene3D" id="3.60.15.10">
    <property type="entry name" value="Ribonuclease Z/Hydroxyacylglutathione hydrolase-like"/>
    <property type="match status" value="1"/>
</dbReference>
<proteinExistence type="predicted"/>
<sequence>MKDRGLAWLALAALVCADGAAWFQILTAGPPRAAAISFLDVGQGDASLLILPGGAKILTDAGPDAAVVAALEVALPSGARYIDLAVVTHPELDHFNGFNHILEKYEIGAFIVNGRDHPGSRQWAELVAKIEARRAPLITLGAGDGVRHGANRIDILSPGPQFVGSSELNDTGLVQKILTPDFSALLTADTGFNVEEYLRERYDLAADILKVGHHGSKYSSSAAFLRAARPEVAVISSGARNTYGHPARETLARLSAADIPVLRTDQMGTVTLRRVGGKLKAFTVK</sequence>
<dbReference type="InterPro" id="IPR052159">
    <property type="entry name" value="Competence_DNA_uptake"/>
</dbReference>
<dbReference type="PANTHER" id="PTHR30619:SF1">
    <property type="entry name" value="RECOMBINATION PROTEIN 2"/>
    <property type="match status" value="1"/>
</dbReference>
<evidence type="ECO:0000259" key="1">
    <source>
        <dbReference type="SMART" id="SM00849"/>
    </source>
</evidence>
<organism evidence="2 3">
    <name type="scientific">Candidatus Liptonbacteria bacterium RIFCSPHIGHO2_01_FULL_57_28</name>
    <dbReference type="NCBI Taxonomy" id="1798647"/>
    <lineage>
        <taxon>Bacteria</taxon>
        <taxon>Candidatus Liptoniibacteriota</taxon>
    </lineage>
</organism>
<dbReference type="InterPro" id="IPR036866">
    <property type="entry name" value="RibonucZ/Hydroxyglut_hydro"/>
</dbReference>
<dbReference type="CDD" id="cd07731">
    <property type="entry name" value="ComA-like_MBL-fold"/>
    <property type="match status" value="1"/>
</dbReference>
<dbReference type="Proteomes" id="UP000179059">
    <property type="component" value="Unassembled WGS sequence"/>
</dbReference>
<dbReference type="InterPro" id="IPR001279">
    <property type="entry name" value="Metallo-B-lactamas"/>
</dbReference>
<gene>
    <name evidence="2" type="ORF">A2855_02390</name>
</gene>
<name>A0A1G2C9D3_9BACT</name>
<dbReference type="PANTHER" id="PTHR30619">
    <property type="entry name" value="DNA INTERNALIZATION/COMPETENCE PROTEIN COMEC/REC2"/>
    <property type="match status" value="1"/>
</dbReference>
<accession>A0A1G2C9D3</accession>
<comment type="caution">
    <text evidence="2">The sequence shown here is derived from an EMBL/GenBank/DDBJ whole genome shotgun (WGS) entry which is preliminary data.</text>
</comment>